<dbReference type="OrthoDB" id="5272396at2759"/>
<dbReference type="STRING" id="158607.A0A2P5I1T3"/>
<accession>A0A2P5I1T3</accession>
<evidence type="ECO:0008006" key="3">
    <source>
        <dbReference type="Google" id="ProtNLM"/>
    </source>
</evidence>
<dbReference type="AlphaFoldDB" id="A0A2P5I1T3"/>
<protein>
    <recommendedName>
        <fullName evidence="3">F-box domain-containing protein</fullName>
    </recommendedName>
</protein>
<dbReference type="InParanoid" id="A0A2P5I1T3"/>
<dbReference type="InterPro" id="IPR038883">
    <property type="entry name" value="AN11006-like"/>
</dbReference>
<sequence>MASKNPSCAPQELIIRFPADPPAKPPWNKKPVRPWQTCTKEEIKEYRKFPILYGERKFAQLFPKEKQTLSFTDDLPPELRLLIYDHLFNTPAYFELWAPWKLTKQGSRCKNQFNTYASKKKALKIMRLSKKVHKEATAHFYSRTNFRFSTYNGFAAMAVFNHNLGRGNCELIRHITVQIPNREDLASSQGSQSCMWYMSEWHAFVDIHRNKRGMRIPDFGYRRRHSEQGRILGEFNYNKAVLLGHRQLRAMASLRALEILIPWDYRFITVLGWRKHCKCKTKAMREGATPEVVVRHCVKEHSCNPEYWTLLEDLKRETASEDLTISLVLVYGPSWRIAQPDSRDFPLQGRWLAAYASVMGYRFGHAMWAKDKSTYVVRYDKNELLSVAPDQAEHKAKFEPPKLT</sequence>
<reference evidence="1" key="1">
    <citation type="submission" date="2017-09" db="EMBL/GenBank/DDBJ databases">
        <title>Polyketide synthases of a Diaporthe helianthi virulent isolate.</title>
        <authorList>
            <person name="Baroncelli R."/>
        </authorList>
    </citation>
    <scope>NUCLEOTIDE SEQUENCE [LARGE SCALE GENOMIC DNA]</scope>
    <source>
        <strain evidence="1">7/96</strain>
    </source>
</reference>
<gene>
    <name evidence="1" type="ORF">DHEL01_v205134</name>
</gene>
<organism evidence="1 2">
    <name type="scientific">Diaporthe helianthi</name>
    <dbReference type="NCBI Taxonomy" id="158607"/>
    <lineage>
        <taxon>Eukaryota</taxon>
        <taxon>Fungi</taxon>
        <taxon>Dikarya</taxon>
        <taxon>Ascomycota</taxon>
        <taxon>Pezizomycotina</taxon>
        <taxon>Sordariomycetes</taxon>
        <taxon>Sordariomycetidae</taxon>
        <taxon>Diaporthales</taxon>
        <taxon>Diaporthaceae</taxon>
        <taxon>Diaporthe</taxon>
    </lineage>
</organism>
<comment type="caution">
    <text evidence="1">The sequence shown here is derived from an EMBL/GenBank/DDBJ whole genome shotgun (WGS) entry which is preliminary data.</text>
</comment>
<dbReference type="EMBL" id="MAVT02000365">
    <property type="protein sequence ID" value="POS76475.1"/>
    <property type="molecule type" value="Genomic_DNA"/>
</dbReference>
<dbReference type="PANTHER" id="PTHR42085:SF7">
    <property type="entry name" value="F-BOX DOMAIN-CONTAINING PROTEIN"/>
    <property type="match status" value="1"/>
</dbReference>
<dbReference type="PANTHER" id="PTHR42085">
    <property type="entry name" value="F-BOX DOMAIN-CONTAINING PROTEIN"/>
    <property type="match status" value="1"/>
</dbReference>
<dbReference type="Proteomes" id="UP000094444">
    <property type="component" value="Unassembled WGS sequence"/>
</dbReference>
<proteinExistence type="predicted"/>
<name>A0A2P5I1T3_DIAHE</name>
<evidence type="ECO:0000313" key="2">
    <source>
        <dbReference type="Proteomes" id="UP000094444"/>
    </source>
</evidence>
<evidence type="ECO:0000313" key="1">
    <source>
        <dbReference type="EMBL" id="POS76475.1"/>
    </source>
</evidence>
<keyword evidence="2" id="KW-1185">Reference proteome</keyword>